<reference evidence="1 2" key="2">
    <citation type="submission" date="2015-10" db="EMBL/GenBank/DDBJ databases">
        <title>Draft Genome Sequence of Prosthecomicrobium hirschii ATCC 27832.</title>
        <authorList>
            <person name="Daniel J."/>
            <person name="Givan S.A."/>
            <person name="Brun Y.V."/>
            <person name="Brown P.J."/>
        </authorList>
    </citation>
    <scope>NUCLEOTIDE SEQUENCE [LARGE SCALE GENOMIC DNA]</scope>
    <source>
        <strain evidence="1 2">16</strain>
    </source>
</reference>
<organism evidence="1 2">
    <name type="scientific">Prosthecodimorpha hirschii</name>
    <dbReference type="NCBI Taxonomy" id="665126"/>
    <lineage>
        <taxon>Bacteria</taxon>
        <taxon>Pseudomonadati</taxon>
        <taxon>Pseudomonadota</taxon>
        <taxon>Alphaproteobacteria</taxon>
        <taxon>Hyphomicrobiales</taxon>
        <taxon>Ancalomicrobiaceae</taxon>
        <taxon>Prosthecodimorpha</taxon>
    </lineage>
</organism>
<dbReference type="Proteomes" id="UP000048984">
    <property type="component" value="Unassembled WGS sequence"/>
</dbReference>
<comment type="caution">
    <text evidence="1">The sequence shown here is derived from an EMBL/GenBank/DDBJ whole genome shotgun (WGS) entry which is preliminary data.</text>
</comment>
<gene>
    <name evidence="1" type="ORF">ABB55_03280</name>
</gene>
<accession>A0A0P6VZZ2</accession>
<evidence type="ECO:0000313" key="1">
    <source>
        <dbReference type="EMBL" id="KPL51368.1"/>
    </source>
</evidence>
<dbReference type="EMBL" id="LJYW01000001">
    <property type="protein sequence ID" value="KPL51368.1"/>
    <property type="molecule type" value="Genomic_DNA"/>
</dbReference>
<proteinExistence type="predicted"/>
<reference evidence="1 2" key="1">
    <citation type="submission" date="2015-09" db="EMBL/GenBank/DDBJ databases">
        <authorList>
            <person name="Jackson K.R."/>
            <person name="Lunt B.L."/>
            <person name="Fisher J.N.B."/>
            <person name="Gardner A.V."/>
            <person name="Bailey M.E."/>
            <person name="Deus L.M."/>
            <person name="Earl A.S."/>
            <person name="Gibby P.D."/>
            <person name="Hartmann K.A."/>
            <person name="Liu J.E."/>
            <person name="Manci A.M."/>
            <person name="Nielsen D.A."/>
            <person name="Solomon M.B."/>
            <person name="Breakwell D.P."/>
            <person name="Burnett S.H."/>
            <person name="Grose J.H."/>
        </authorList>
    </citation>
    <scope>NUCLEOTIDE SEQUENCE [LARGE SCALE GENOMIC DNA]</scope>
    <source>
        <strain evidence="1 2">16</strain>
    </source>
</reference>
<evidence type="ECO:0000313" key="2">
    <source>
        <dbReference type="Proteomes" id="UP000048984"/>
    </source>
</evidence>
<protein>
    <recommendedName>
        <fullName evidence="3">HIRAN domain-containing protein</fullName>
    </recommendedName>
</protein>
<evidence type="ECO:0008006" key="3">
    <source>
        <dbReference type="Google" id="ProtNLM"/>
    </source>
</evidence>
<keyword evidence="2" id="KW-1185">Reference proteome</keyword>
<dbReference type="AlphaFoldDB" id="A0A0P6VZZ2"/>
<dbReference type="Gene3D" id="3.30.70.2330">
    <property type="match status" value="1"/>
</dbReference>
<sequence length="149" mass="16373">MTIGTNSTDPPGEWVTTTAVVKVAGLRHHQEAFESFVAAVQRAEANAMAYGVDLEPEPTNPVDPFAIRVYGWAMRSRFLRGPARDRYFLGFVPAGLAAELHADLTDAGVPFAARLYSIWLGETGFVDVNIIILAPSGWWHKARIKMRGC</sequence>
<dbReference type="RefSeq" id="WP_054357530.1">
    <property type="nucleotide sequence ID" value="NZ_LJYW01000001.1"/>
</dbReference>
<name>A0A0P6VZZ2_9HYPH</name>